<dbReference type="InterPro" id="IPR036047">
    <property type="entry name" value="F-box-like_dom_sf"/>
</dbReference>
<evidence type="ECO:0000313" key="3">
    <source>
        <dbReference type="EMBL" id="TVU38525.1"/>
    </source>
</evidence>
<dbReference type="EMBL" id="RWGY01000007">
    <property type="protein sequence ID" value="TVU38525.1"/>
    <property type="molecule type" value="Genomic_DNA"/>
</dbReference>
<comment type="caution">
    <text evidence="3">The sequence shown here is derived from an EMBL/GenBank/DDBJ whole genome shotgun (WGS) entry which is preliminary data.</text>
</comment>
<organism evidence="3 4">
    <name type="scientific">Eragrostis curvula</name>
    <name type="common">weeping love grass</name>
    <dbReference type="NCBI Taxonomy" id="38414"/>
    <lineage>
        <taxon>Eukaryota</taxon>
        <taxon>Viridiplantae</taxon>
        <taxon>Streptophyta</taxon>
        <taxon>Embryophyta</taxon>
        <taxon>Tracheophyta</taxon>
        <taxon>Spermatophyta</taxon>
        <taxon>Magnoliopsida</taxon>
        <taxon>Liliopsida</taxon>
        <taxon>Poales</taxon>
        <taxon>Poaceae</taxon>
        <taxon>PACMAD clade</taxon>
        <taxon>Chloridoideae</taxon>
        <taxon>Eragrostideae</taxon>
        <taxon>Eragrostidinae</taxon>
        <taxon>Eragrostis</taxon>
    </lineage>
</organism>
<dbReference type="SUPFAM" id="SSF81383">
    <property type="entry name" value="F-box domain"/>
    <property type="match status" value="1"/>
</dbReference>
<keyword evidence="4" id="KW-1185">Reference proteome</keyword>
<feature type="non-terminal residue" evidence="3">
    <location>
        <position position="1"/>
    </location>
</feature>
<dbReference type="Gramene" id="TVU38525">
    <property type="protein sequence ID" value="TVU38525"/>
    <property type="gene ID" value="EJB05_11899"/>
</dbReference>
<evidence type="ECO:0000256" key="1">
    <source>
        <dbReference type="SAM" id="MobiDB-lite"/>
    </source>
</evidence>
<feature type="compositionally biased region" description="Basic residues" evidence="1">
    <location>
        <begin position="1"/>
        <end position="15"/>
    </location>
</feature>
<dbReference type="Pfam" id="PF00646">
    <property type="entry name" value="F-box"/>
    <property type="match status" value="1"/>
</dbReference>
<name>A0A5J9VSN2_9POAL</name>
<feature type="region of interest" description="Disordered" evidence="1">
    <location>
        <begin position="1"/>
        <end position="31"/>
    </location>
</feature>
<dbReference type="PANTHER" id="PTHR34709:SF80">
    <property type="entry name" value="F-BOX DOMAIN-CONTAINING PROTEIN"/>
    <property type="match status" value="1"/>
</dbReference>
<gene>
    <name evidence="3" type="ORF">EJB05_11899</name>
</gene>
<dbReference type="Proteomes" id="UP000324897">
    <property type="component" value="Chromosome 4"/>
</dbReference>
<accession>A0A5J9VSN2</accession>
<feature type="domain" description="F-box" evidence="2">
    <location>
        <begin position="30"/>
        <end position="64"/>
    </location>
</feature>
<sequence>MAARHQMRTRAMARGRRSETHLPYSRPPGTDRISDLPDELLHAILARLRSADAAARTSILSRRWLRRENSCMSPGCSCKWLERIHKVELDALEEVEVQGPGKADDIIELVRQLCNTNVTHRKRMTITGLEDGEIEYIRKEILSMCLPNDNLEIMRISPKLDNAQAGVSLYRGHDGERMLRANVQDRKFLTSTFEVR</sequence>
<dbReference type="PANTHER" id="PTHR34709">
    <property type="entry name" value="OS10G0396666 PROTEIN"/>
    <property type="match status" value="1"/>
</dbReference>
<proteinExistence type="predicted"/>
<dbReference type="AlphaFoldDB" id="A0A5J9VSN2"/>
<reference evidence="3 4" key="1">
    <citation type="journal article" date="2019" name="Sci. Rep.">
        <title>A high-quality genome of Eragrostis curvula grass provides insights into Poaceae evolution and supports new strategies to enhance forage quality.</title>
        <authorList>
            <person name="Carballo J."/>
            <person name="Santos B.A.C.M."/>
            <person name="Zappacosta D."/>
            <person name="Garbus I."/>
            <person name="Selva J.P."/>
            <person name="Gallo C.A."/>
            <person name="Diaz A."/>
            <person name="Albertini E."/>
            <person name="Caccamo M."/>
            <person name="Echenique V."/>
        </authorList>
    </citation>
    <scope>NUCLEOTIDE SEQUENCE [LARGE SCALE GENOMIC DNA]</scope>
    <source>
        <strain evidence="4">cv. Victoria</strain>
        <tissue evidence="3">Leaf</tissue>
    </source>
</reference>
<dbReference type="InterPro" id="IPR055312">
    <property type="entry name" value="FBL15-like"/>
</dbReference>
<dbReference type="PROSITE" id="PS50181">
    <property type="entry name" value="FBOX"/>
    <property type="match status" value="1"/>
</dbReference>
<dbReference type="InterPro" id="IPR001810">
    <property type="entry name" value="F-box_dom"/>
</dbReference>
<evidence type="ECO:0000313" key="4">
    <source>
        <dbReference type="Proteomes" id="UP000324897"/>
    </source>
</evidence>
<evidence type="ECO:0000259" key="2">
    <source>
        <dbReference type="PROSITE" id="PS50181"/>
    </source>
</evidence>
<protein>
    <recommendedName>
        <fullName evidence="2">F-box domain-containing protein</fullName>
    </recommendedName>
</protein>